<comment type="caution">
    <text evidence="3">The sequence shown here is derived from an EMBL/GenBank/DDBJ whole genome shotgun (WGS) entry which is preliminary data.</text>
</comment>
<feature type="transmembrane region" description="Helical" evidence="2">
    <location>
        <begin position="52"/>
        <end position="70"/>
    </location>
</feature>
<dbReference type="RefSeq" id="WP_235807438.1">
    <property type="nucleotide sequence ID" value="NZ_AZDA01000013.1"/>
</dbReference>
<keyword evidence="4" id="KW-1185">Reference proteome</keyword>
<reference evidence="3 4" key="1">
    <citation type="journal article" date="2015" name="Genome Announc.">
        <title>Expanding the biotechnology potential of lactobacilli through comparative genomics of 213 strains and associated genera.</title>
        <authorList>
            <person name="Sun Z."/>
            <person name="Harris H.M."/>
            <person name="McCann A."/>
            <person name="Guo C."/>
            <person name="Argimon S."/>
            <person name="Zhang W."/>
            <person name="Yang X."/>
            <person name="Jeffery I.B."/>
            <person name="Cooney J.C."/>
            <person name="Kagawa T.F."/>
            <person name="Liu W."/>
            <person name="Song Y."/>
            <person name="Salvetti E."/>
            <person name="Wrobel A."/>
            <person name="Rasinkangas P."/>
            <person name="Parkhill J."/>
            <person name="Rea M.C."/>
            <person name="O'Sullivan O."/>
            <person name="Ritari J."/>
            <person name="Douillard F.P."/>
            <person name="Paul Ross R."/>
            <person name="Yang R."/>
            <person name="Briner A.E."/>
            <person name="Felis G.E."/>
            <person name="de Vos W.M."/>
            <person name="Barrangou R."/>
            <person name="Klaenhammer T.R."/>
            <person name="Caufield P.W."/>
            <person name="Cui Y."/>
            <person name="Zhang H."/>
            <person name="O'Toole P.W."/>
        </authorList>
    </citation>
    <scope>NUCLEOTIDE SEQUENCE [LARGE SCALE GENOMIC DNA]</scope>
    <source>
        <strain evidence="3 4">DSM 20003</strain>
    </source>
</reference>
<proteinExistence type="predicted"/>
<dbReference type="STRING" id="1423726.FC07_GL000471"/>
<evidence type="ECO:0000256" key="1">
    <source>
        <dbReference type="SAM" id="MobiDB-lite"/>
    </source>
</evidence>
<dbReference type="PATRIC" id="fig|1423726.3.peg.485"/>
<name>A0A0R1H1I0_9LACO</name>
<sequence length="132" mass="14250">MMLDESTARDLTALTQPETTAPQVQPEIHTAAQPAPQAVPRQHVAFSVFEKAAVVALGLVAVALCTLIVSSKIALASTQRNLENVGRSITKVESDTTDYKQEVNELMQTNHLDSVASKDGLKLNEANIRNVK</sequence>
<accession>A0A0R1H1I0</accession>
<dbReference type="EMBL" id="AZDA01000013">
    <property type="protein sequence ID" value="KRK40460.1"/>
    <property type="molecule type" value="Genomic_DNA"/>
</dbReference>
<keyword evidence="2" id="KW-1133">Transmembrane helix</keyword>
<protein>
    <recommendedName>
        <fullName evidence="5">Cell division protein FtsL</fullName>
    </recommendedName>
</protein>
<feature type="region of interest" description="Disordered" evidence="1">
    <location>
        <begin position="1"/>
        <end position="24"/>
    </location>
</feature>
<gene>
    <name evidence="3" type="ORF">FC07_GL000471</name>
</gene>
<keyword evidence="2" id="KW-0472">Membrane</keyword>
<evidence type="ECO:0000313" key="4">
    <source>
        <dbReference type="Proteomes" id="UP000051461"/>
    </source>
</evidence>
<evidence type="ECO:0000313" key="3">
    <source>
        <dbReference type="EMBL" id="KRK40460.1"/>
    </source>
</evidence>
<keyword evidence="2" id="KW-0812">Transmembrane</keyword>
<feature type="compositionally biased region" description="Polar residues" evidence="1">
    <location>
        <begin position="13"/>
        <end position="23"/>
    </location>
</feature>
<dbReference type="AlphaFoldDB" id="A0A0R1H1I0"/>
<dbReference type="Proteomes" id="UP000051461">
    <property type="component" value="Unassembled WGS sequence"/>
</dbReference>
<evidence type="ECO:0000256" key="2">
    <source>
        <dbReference type="SAM" id="Phobius"/>
    </source>
</evidence>
<organism evidence="3 4">
    <name type="scientific">Loigolactobacillus bifermentans DSM 20003</name>
    <dbReference type="NCBI Taxonomy" id="1423726"/>
    <lineage>
        <taxon>Bacteria</taxon>
        <taxon>Bacillati</taxon>
        <taxon>Bacillota</taxon>
        <taxon>Bacilli</taxon>
        <taxon>Lactobacillales</taxon>
        <taxon>Lactobacillaceae</taxon>
        <taxon>Loigolactobacillus</taxon>
    </lineage>
</organism>
<evidence type="ECO:0008006" key="5">
    <source>
        <dbReference type="Google" id="ProtNLM"/>
    </source>
</evidence>